<evidence type="ECO:0000256" key="5">
    <source>
        <dbReference type="ARBA" id="ARBA00023242"/>
    </source>
</evidence>
<keyword evidence="3" id="KW-0805">Transcription regulation</keyword>
<dbReference type="Proteomes" id="UP001234581">
    <property type="component" value="Unassembled WGS sequence"/>
</dbReference>
<dbReference type="GO" id="GO:0016251">
    <property type="term" value="F:RNA polymerase II general transcription initiation factor activity"/>
    <property type="evidence" value="ECO:0007669"/>
    <property type="project" value="TreeGrafter"/>
</dbReference>
<evidence type="ECO:0000256" key="4">
    <source>
        <dbReference type="ARBA" id="ARBA00023163"/>
    </source>
</evidence>
<feature type="region of interest" description="Disordered" evidence="7">
    <location>
        <begin position="160"/>
        <end position="182"/>
    </location>
</feature>
<keyword evidence="4" id="KW-0804">Transcription</keyword>
<keyword evidence="6" id="KW-0175">Coiled coil</keyword>
<proteinExistence type="inferred from homology"/>
<comment type="caution">
    <text evidence="9">The sequence shown here is derived from an EMBL/GenBank/DDBJ whole genome shotgun (WGS) entry which is preliminary data.</text>
</comment>
<dbReference type="EMBL" id="JARTCD010000031">
    <property type="protein sequence ID" value="KAJ8657533.1"/>
    <property type="molecule type" value="Genomic_DNA"/>
</dbReference>
<dbReference type="GO" id="GO:0005669">
    <property type="term" value="C:transcription factor TFIID complex"/>
    <property type="evidence" value="ECO:0007669"/>
    <property type="project" value="InterPro"/>
</dbReference>
<sequence>MESPTVKTPTATNSNTTKESKPKVRRVRATSNRSDSGAKDKTIKIKLTTKDSTNGHQPTMSGSEDEDEPEPATEEHLILRLPKGPMCDKLHEYVKKREIPDDVKLHFKDSRRGYFHMDGKKYDTTLVDLPTIIESQKTLDNKQFYKIADICQMLVVDDGSSKEEPQPLQHRSTDPYTFDHGITPPLKHVRRRRFRQKLSKRAIEEVEREVERLLEVDATAEDVQYEVFDNREMEMESDAATQDIDIDSESESDEDLAAAIDRDLEELEEEDREDDNEDEDEDEDESDEDEDEDETGNTGEIEQKKQEIAEIKQAIQRKTADLLTAPNAMLKKRFEGTVETLKKELALKEAYLAEMSKSEMNNKQQQ</sequence>
<evidence type="ECO:0000256" key="1">
    <source>
        <dbReference type="ARBA" id="ARBA00004123"/>
    </source>
</evidence>
<comment type="subcellular location">
    <subcellularLocation>
        <location evidence="1">Nucleus</location>
    </subcellularLocation>
</comment>
<dbReference type="InterPro" id="IPR006751">
    <property type="entry name" value="TAFII55_prot_cons_reg"/>
</dbReference>
<dbReference type="GeneID" id="83214245"/>
<evidence type="ECO:0000256" key="3">
    <source>
        <dbReference type="ARBA" id="ARBA00023015"/>
    </source>
</evidence>
<feature type="compositionally biased region" description="Acidic residues" evidence="7">
    <location>
        <begin position="263"/>
        <end position="295"/>
    </location>
</feature>
<feature type="compositionally biased region" description="Acidic residues" evidence="7">
    <location>
        <begin position="244"/>
        <end position="256"/>
    </location>
</feature>
<dbReference type="GO" id="GO:0051123">
    <property type="term" value="P:RNA polymerase II preinitiation complex assembly"/>
    <property type="evidence" value="ECO:0007669"/>
    <property type="project" value="TreeGrafter"/>
</dbReference>
<evidence type="ECO:0000259" key="8">
    <source>
        <dbReference type="SMART" id="SM01370"/>
    </source>
</evidence>
<name>A0AAD7XYD8_9FUNG</name>
<accession>A0AAD7XYD8</accession>
<feature type="coiled-coil region" evidence="6">
    <location>
        <begin position="196"/>
        <end position="223"/>
    </location>
</feature>
<keyword evidence="5" id="KW-0539">Nucleus</keyword>
<dbReference type="InterPro" id="IPR037817">
    <property type="entry name" value="TAF7"/>
</dbReference>
<gene>
    <name evidence="9" type="ORF">O0I10_006835</name>
</gene>
<feature type="region of interest" description="Disordered" evidence="7">
    <location>
        <begin position="1"/>
        <end position="74"/>
    </location>
</feature>
<dbReference type="PANTHER" id="PTHR12228">
    <property type="entry name" value="TRANSCRIPTION INITIATION FACTOR TFIID 55 KD SUBUNIT-RELATED"/>
    <property type="match status" value="1"/>
</dbReference>
<comment type="similarity">
    <text evidence="2">Belongs to the TAF7 family.</text>
</comment>
<dbReference type="CDD" id="cd08047">
    <property type="entry name" value="TAF7"/>
    <property type="match status" value="1"/>
</dbReference>
<evidence type="ECO:0000256" key="2">
    <source>
        <dbReference type="ARBA" id="ARBA00009368"/>
    </source>
</evidence>
<reference evidence="9 10" key="1">
    <citation type="submission" date="2023-03" db="EMBL/GenBank/DDBJ databases">
        <title>Genome sequence of Lichtheimia ornata CBS 291.66.</title>
        <authorList>
            <person name="Mohabir J.T."/>
            <person name="Shea T.P."/>
            <person name="Kurbessoian T."/>
            <person name="Berby B."/>
            <person name="Fontaine J."/>
            <person name="Livny J."/>
            <person name="Gnirke A."/>
            <person name="Stajich J.E."/>
            <person name="Cuomo C.A."/>
        </authorList>
    </citation>
    <scope>NUCLEOTIDE SEQUENCE [LARGE SCALE GENOMIC DNA]</scope>
    <source>
        <strain evidence="9">CBS 291.66</strain>
    </source>
</reference>
<keyword evidence="10" id="KW-1185">Reference proteome</keyword>
<dbReference type="AlphaFoldDB" id="A0AAD7XYD8"/>
<dbReference type="Pfam" id="PF04658">
    <property type="entry name" value="TAFII55_N"/>
    <property type="match status" value="1"/>
</dbReference>
<feature type="compositionally biased region" description="Acidic residues" evidence="7">
    <location>
        <begin position="63"/>
        <end position="72"/>
    </location>
</feature>
<protein>
    <recommendedName>
        <fullName evidence="8">TAFII55 protein conserved region domain-containing protein</fullName>
    </recommendedName>
</protein>
<evidence type="ECO:0000313" key="10">
    <source>
        <dbReference type="Proteomes" id="UP001234581"/>
    </source>
</evidence>
<organism evidence="9 10">
    <name type="scientific">Lichtheimia ornata</name>
    <dbReference type="NCBI Taxonomy" id="688661"/>
    <lineage>
        <taxon>Eukaryota</taxon>
        <taxon>Fungi</taxon>
        <taxon>Fungi incertae sedis</taxon>
        <taxon>Mucoromycota</taxon>
        <taxon>Mucoromycotina</taxon>
        <taxon>Mucoromycetes</taxon>
        <taxon>Mucorales</taxon>
        <taxon>Lichtheimiaceae</taxon>
        <taxon>Lichtheimia</taxon>
    </lineage>
</organism>
<evidence type="ECO:0000313" key="9">
    <source>
        <dbReference type="EMBL" id="KAJ8657533.1"/>
    </source>
</evidence>
<dbReference type="PANTHER" id="PTHR12228:SF0">
    <property type="entry name" value="TATA-BOX BINDING PROTEIN ASSOCIATED FACTOR 7"/>
    <property type="match status" value="1"/>
</dbReference>
<dbReference type="SMART" id="SM01370">
    <property type="entry name" value="TAFII55_N"/>
    <property type="match status" value="1"/>
</dbReference>
<evidence type="ECO:0000256" key="7">
    <source>
        <dbReference type="SAM" id="MobiDB-lite"/>
    </source>
</evidence>
<evidence type="ECO:0000256" key="6">
    <source>
        <dbReference type="SAM" id="Coils"/>
    </source>
</evidence>
<feature type="compositionally biased region" description="Polar residues" evidence="7">
    <location>
        <begin position="1"/>
        <end position="17"/>
    </location>
</feature>
<feature type="domain" description="TAFII55 protein conserved region" evidence="8">
    <location>
        <begin position="73"/>
        <end position="222"/>
    </location>
</feature>
<feature type="region of interest" description="Disordered" evidence="7">
    <location>
        <begin position="227"/>
        <end position="306"/>
    </location>
</feature>
<dbReference type="RefSeq" id="XP_058342446.1">
    <property type="nucleotide sequence ID" value="XM_058486860.1"/>
</dbReference>